<evidence type="ECO:0000256" key="1">
    <source>
        <dbReference type="ARBA" id="ARBA00022490"/>
    </source>
</evidence>
<dbReference type="SUPFAM" id="SSF88697">
    <property type="entry name" value="PUA domain-like"/>
    <property type="match status" value="1"/>
</dbReference>
<dbReference type="PRINTS" id="PR00474">
    <property type="entry name" value="GLU5KINASE"/>
</dbReference>
<keyword evidence="7 8" id="KW-0067">ATP-binding</keyword>
<dbReference type="InterPro" id="IPR002478">
    <property type="entry name" value="PUA"/>
</dbReference>
<keyword evidence="2 8" id="KW-0028">Amino-acid biosynthesis</keyword>
<comment type="catalytic activity">
    <reaction evidence="8">
        <text>L-glutamate + ATP = L-glutamyl 5-phosphate + ADP</text>
        <dbReference type="Rhea" id="RHEA:14877"/>
        <dbReference type="ChEBI" id="CHEBI:29985"/>
        <dbReference type="ChEBI" id="CHEBI:30616"/>
        <dbReference type="ChEBI" id="CHEBI:58274"/>
        <dbReference type="ChEBI" id="CHEBI:456216"/>
        <dbReference type="EC" id="2.7.2.11"/>
    </reaction>
</comment>
<name>A0A844XXN8_9SPHN</name>
<dbReference type="Pfam" id="PF00696">
    <property type="entry name" value="AA_kinase"/>
    <property type="match status" value="1"/>
</dbReference>
<accession>A0A844XXN8</accession>
<protein>
    <recommendedName>
        <fullName evidence="8">Glutamate 5-kinase</fullName>
        <ecNumber evidence="8">2.7.2.11</ecNumber>
    </recommendedName>
    <alternativeName>
        <fullName evidence="8">Gamma-glutamyl kinase</fullName>
        <shortName evidence="8">GK</shortName>
    </alternativeName>
</protein>
<dbReference type="InterPro" id="IPR019797">
    <property type="entry name" value="Glutamate_5-kinase_CS"/>
</dbReference>
<dbReference type="EMBL" id="WTYF01000004">
    <property type="protein sequence ID" value="MXO50326.1"/>
    <property type="molecule type" value="Genomic_DNA"/>
</dbReference>
<dbReference type="InterPro" id="IPR036393">
    <property type="entry name" value="AceGlu_kinase-like_sf"/>
</dbReference>
<comment type="caution">
    <text evidence="8">Lacks conserved residue(s) required for the propagation of feature annotation.</text>
</comment>
<proteinExistence type="inferred from homology"/>
<comment type="function">
    <text evidence="8">Catalyzes the transfer of a phosphate group to glutamate to form L-glutamate 5-phosphate.</text>
</comment>
<dbReference type="SUPFAM" id="SSF53633">
    <property type="entry name" value="Carbamate kinase-like"/>
    <property type="match status" value="1"/>
</dbReference>
<dbReference type="GO" id="GO:0003723">
    <property type="term" value="F:RNA binding"/>
    <property type="evidence" value="ECO:0007669"/>
    <property type="project" value="InterPro"/>
</dbReference>
<comment type="similarity">
    <text evidence="8">Belongs to the glutamate 5-kinase family.</text>
</comment>
<evidence type="ECO:0000256" key="4">
    <source>
        <dbReference type="ARBA" id="ARBA00022679"/>
    </source>
</evidence>
<dbReference type="InterPro" id="IPR005715">
    <property type="entry name" value="Glu_5kinase/COase_Synthase"/>
</dbReference>
<feature type="binding site" evidence="8">
    <location>
        <begin position="209"/>
        <end position="215"/>
    </location>
    <ligand>
        <name>ATP</name>
        <dbReference type="ChEBI" id="CHEBI:30616"/>
    </ligand>
</feature>
<evidence type="ECO:0000256" key="7">
    <source>
        <dbReference type="ARBA" id="ARBA00022840"/>
    </source>
</evidence>
<sequence length="382" mass="41388">MASRKTLVVKIGSALLANQDLLTPRYGFLQRLMEDIAALRAEGWNVLVCSSGSVALGLRIIGETPQSAGVSDKQAAAACGMPLLLNAYKQVGHEFGFDIAQVLLTLGDFEDHRRFLNTRNTVHRLLEAGVMPIVNENDTITTEEIRVGDNDRLAAKVAQMVGASDFVILTGVDGLYDRNPDDPDARFVEEVEDVSQYMDATKGKSTLGTGGMATKLQAANMAQEAGVTTWIAQGEVDRPLSRVLSGEGRATRVVPNPEPLSGWDSWIANRLQMAGSLVVSEQVANEVAQGGRPIRRADVVSADGDFTRGDVLHVYDSKGLERARGLSDFTSEELRVMINNPDTDAEQLLGYRTKGEIIRDNNLVALDTRHLLWDAPAALSEG</sequence>
<feature type="binding site" evidence="8">
    <location>
        <position position="51"/>
    </location>
    <ligand>
        <name>substrate</name>
    </ligand>
</feature>
<dbReference type="GO" id="GO:0055129">
    <property type="term" value="P:L-proline biosynthetic process"/>
    <property type="evidence" value="ECO:0007669"/>
    <property type="project" value="UniProtKB-UniRule"/>
</dbReference>
<evidence type="ECO:0000256" key="3">
    <source>
        <dbReference type="ARBA" id="ARBA00022650"/>
    </source>
</evidence>
<dbReference type="PIRSF" id="PIRSF000729">
    <property type="entry name" value="GK"/>
    <property type="match status" value="1"/>
</dbReference>
<reference evidence="11 12" key="1">
    <citation type="submission" date="2019-12" db="EMBL/GenBank/DDBJ databases">
        <title>Genomic-based taxomic classification of the family Erythrobacteraceae.</title>
        <authorList>
            <person name="Xu L."/>
        </authorList>
    </citation>
    <scope>NUCLEOTIDE SEQUENCE [LARGE SCALE GENOMIC DNA]</scope>
    <source>
        <strain evidence="11 12">DSM 16225</strain>
    </source>
</reference>
<evidence type="ECO:0000313" key="11">
    <source>
        <dbReference type="EMBL" id="MXO50326.1"/>
    </source>
</evidence>
<feature type="binding site" evidence="8">
    <location>
        <position position="150"/>
    </location>
    <ligand>
        <name>substrate</name>
    </ligand>
</feature>
<dbReference type="InterPro" id="IPR015947">
    <property type="entry name" value="PUA-like_sf"/>
</dbReference>
<dbReference type="CDD" id="cd04242">
    <property type="entry name" value="AAK_G5K_ProB"/>
    <property type="match status" value="1"/>
</dbReference>
<dbReference type="GO" id="GO:0004349">
    <property type="term" value="F:glutamate 5-kinase activity"/>
    <property type="evidence" value="ECO:0007669"/>
    <property type="project" value="UniProtKB-UniRule"/>
</dbReference>
<dbReference type="CDD" id="cd21157">
    <property type="entry name" value="PUA_G5K"/>
    <property type="match status" value="1"/>
</dbReference>
<dbReference type="PROSITE" id="PS50890">
    <property type="entry name" value="PUA"/>
    <property type="match status" value="1"/>
</dbReference>
<keyword evidence="3 8" id="KW-0641">Proline biosynthesis</keyword>
<keyword evidence="1 8" id="KW-0963">Cytoplasm</keyword>
<feature type="binding site" evidence="8">
    <location>
        <position position="10"/>
    </location>
    <ligand>
        <name>ATP</name>
        <dbReference type="ChEBI" id="CHEBI:30616"/>
    </ligand>
</feature>
<dbReference type="Gene3D" id="2.30.130.10">
    <property type="entry name" value="PUA domain"/>
    <property type="match status" value="1"/>
</dbReference>
<organism evidence="11 12">
    <name type="scientific">Qipengyuania gaetbuli</name>
    <dbReference type="NCBI Taxonomy" id="266952"/>
    <lineage>
        <taxon>Bacteria</taxon>
        <taxon>Pseudomonadati</taxon>
        <taxon>Pseudomonadota</taxon>
        <taxon>Alphaproteobacteria</taxon>
        <taxon>Sphingomonadales</taxon>
        <taxon>Erythrobacteraceae</taxon>
        <taxon>Qipengyuania</taxon>
    </lineage>
</organism>
<dbReference type="GO" id="GO:0005829">
    <property type="term" value="C:cytosol"/>
    <property type="evidence" value="ECO:0007669"/>
    <property type="project" value="TreeGrafter"/>
</dbReference>
<dbReference type="GO" id="GO:0005524">
    <property type="term" value="F:ATP binding"/>
    <property type="evidence" value="ECO:0007669"/>
    <property type="project" value="UniProtKB-KW"/>
</dbReference>
<evidence type="ECO:0000256" key="8">
    <source>
        <dbReference type="HAMAP-Rule" id="MF_00456"/>
    </source>
</evidence>
<gene>
    <name evidence="8 11" type="primary">proB</name>
    <name evidence="11" type="ORF">GRI42_03295</name>
</gene>
<keyword evidence="4 8" id="KW-0808">Transferase</keyword>
<dbReference type="PANTHER" id="PTHR43654">
    <property type="entry name" value="GLUTAMATE 5-KINASE"/>
    <property type="match status" value="1"/>
</dbReference>
<comment type="pathway">
    <text evidence="8">Amino-acid biosynthesis; L-proline biosynthesis; L-glutamate 5-semialdehyde from L-glutamate: step 1/2.</text>
</comment>
<dbReference type="EC" id="2.7.2.11" evidence="8"/>
<dbReference type="RefSeq" id="WP_160606894.1">
    <property type="nucleotide sequence ID" value="NZ_JAHVHS010000001.1"/>
</dbReference>
<evidence type="ECO:0000256" key="5">
    <source>
        <dbReference type="ARBA" id="ARBA00022741"/>
    </source>
</evidence>
<dbReference type="InterPro" id="IPR036974">
    <property type="entry name" value="PUA_sf"/>
</dbReference>
<feature type="binding site" evidence="8">
    <location>
        <position position="138"/>
    </location>
    <ligand>
        <name>substrate</name>
    </ligand>
</feature>
<dbReference type="InterPro" id="IPR011529">
    <property type="entry name" value="Glu_5kinase"/>
</dbReference>
<comment type="subcellular location">
    <subcellularLocation>
        <location evidence="8">Cytoplasm</location>
    </subcellularLocation>
</comment>
<evidence type="ECO:0000256" key="2">
    <source>
        <dbReference type="ARBA" id="ARBA00022605"/>
    </source>
</evidence>
<dbReference type="PROSITE" id="PS00902">
    <property type="entry name" value="GLUTAMATE_5_KINASE"/>
    <property type="match status" value="1"/>
</dbReference>
<dbReference type="FunFam" id="3.40.1160.10:FF:000006">
    <property type="entry name" value="Glutamate 5-kinase"/>
    <property type="match status" value="1"/>
</dbReference>
<dbReference type="OrthoDB" id="9804434at2"/>
<dbReference type="InterPro" id="IPR041739">
    <property type="entry name" value="G5K_ProB"/>
</dbReference>
<keyword evidence="5 8" id="KW-0547">Nucleotide-binding</keyword>
<evidence type="ECO:0000256" key="6">
    <source>
        <dbReference type="ARBA" id="ARBA00022777"/>
    </source>
</evidence>
<dbReference type="Proteomes" id="UP000444185">
    <property type="component" value="Unassembled WGS sequence"/>
</dbReference>
<feature type="domain" description="PUA" evidence="10">
    <location>
        <begin position="275"/>
        <end position="336"/>
    </location>
</feature>
<dbReference type="NCBIfam" id="TIGR01027">
    <property type="entry name" value="proB"/>
    <property type="match status" value="1"/>
</dbReference>
<comment type="caution">
    <text evidence="11">The sequence shown here is derived from an EMBL/GenBank/DDBJ whole genome shotgun (WGS) entry which is preliminary data.</text>
</comment>
<evidence type="ECO:0000259" key="10">
    <source>
        <dbReference type="Pfam" id="PF01472"/>
    </source>
</evidence>
<dbReference type="InterPro" id="IPR001048">
    <property type="entry name" value="Asp/Glu/Uridylate_kinase"/>
</dbReference>
<evidence type="ECO:0000259" key="9">
    <source>
        <dbReference type="Pfam" id="PF00696"/>
    </source>
</evidence>
<dbReference type="InterPro" id="IPR001057">
    <property type="entry name" value="Glu/AcGlu_kinase"/>
</dbReference>
<dbReference type="HAMAP" id="MF_00456">
    <property type="entry name" value="ProB"/>
    <property type="match status" value="1"/>
</dbReference>
<dbReference type="Gene3D" id="3.40.1160.10">
    <property type="entry name" value="Acetylglutamate kinase-like"/>
    <property type="match status" value="1"/>
</dbReference>
<keyword evidence="12" id="KW-1185">Reference proteome</keyword>
<dbReference type="AlphaFoldDB" id="A0A844XXN8"/>
<dbReference type="PANTHER" id="PTHR43654:SF3">
    <property type="entry name" value="GLUTAMATE 5-KINASE"/>
    <property type="match status" value="1"/>
</dbReference>
<keyword evidence="6 8" id="KW-0418">Kinase</keyword>
<evidence type="ECO:0000313" key="12">
    <source>
        <dbReference type="Proteomes" id="UP000444185"/>
    </source>
</evidence>
<feature type="domain" description="Aspartate/glutamate/uridylate kinase" evidence="9">
    <location>
        <begin position="5"/>
        <end position="231"/>
    </location>
</feature>
<dbReference type="Pfam" id="PF01472">
    <property type="entry name" value="PUA"/>
    <property type="match status" value="1"/>
</dbReference>
<dbReference type="UniPathway" id="UPA00098">
    <property type="reaction ID" value="UER00359"/>
</dbReference>